<comment type="caution">
    <text evidence="14">The sequence shown here is derived from an EMBL/GenBank/DDBJ whole genome shotgun (WGS) entry which is preliminary data.</text>
</comment>
<sequence length="317" mass="35594">MSDKQRKILVTGGAGFVGSHLCGNLLKKNHKVICMDNYYTGSEKNISQFLNNENFEFIEHNIIEPFDLKVDQIYNLACPASPPHYQKDPIYTLKTSIWGVLNVLEVARRNGAKMLQASTSEVYGDPNISPQLESYRGNVNTMGPRACYDEGKRVAETLCYEYNKRFDVPVKVVRIFNTYGPQMDPEDGRVVSNFIIQALRNQPITVYGDGQQTRAFCYVSDLVEGFIRFMETGPEIIGPINLGNPSEMTVKQLAELVIKITNSSSSVEYLSLPVDDPLQRCPDISLAKKILSWNPEVSLLDGLRETIAFFATQLSSK</sequence>
<dbReference type="RefSeq" id="WP_124326571.1">
    <property type="nucleotide sequence ID" value="NZ_LYUD01000068.1"/>
</dbReference>
<evidence type="ECO:0000256" key="5">
    <source>
        <dbReference type="ARBA" id="ARBA00022968"/>
    </source>
</evidence>
<dbReference type="EMBL" id="LYUD01000068">
    <property type="protein sequence ID" value="OAZ74274.1"/>
    <property type="molecule type" value="Genomic_DNA"/>
</dbReference>
<keyword evidence="9" id="KW-0472">Membrane</keyword>
<organism evidence="14 15">
    <name type="scientific">Acetobacter pasteurianus</name>
    <name type="common">Acetobacter turbidans</name>
    <dbReference type="NCBI Taxonomy" id="438"/>
    <lineage>
        <taxon>Bacteria</taxon>
        <taxon>Pseudomonadati</taxon>
        <taxon>Pseudomonadota</taxon>
        <taxon>Alphaproteobacteria</taxon>
        <taxon>Acetobacterales</taxon>
        <taxon>Acetobacteraceae</taxon>
        <taxon>Acetobacter</taxon>
    </lineage>
</organism>
<evidence type="ECO:0000256" key="12">
    <source>
        <dbReference type="ARBA" id="ARBA00037859"/>
    </source>
</evidence>
<dbReference type="CDD" id="cd05230">
    <property type="entry name" value="UGD_SDR_e"/>
    <property type="match status" value="1"/>
</dbReference>
<dbReference type="Proteomes" id="UP000093796">
    <property type="component" value="Unassembled WGS sequence"/>
</dbReference>
<dbReference type="GO" id="GO:0048040">
    <property type="term" value="F:UDP-glucuronate decarboxylase activity"/>
    <property type="evidence" value="ECO:0007669"/>
    <property type="project" value="UniProtKB-EC"/>
</dbReference>
<evidence type="ECO:0000256" key="10">
    <source>
        <dbReference type="ARBA" id="ARBA00023180"/>
    </source>
</evidence>
<dbReference type="InterPro" id="IPR001509">
    <property type="entry name" value="Epimerase_deHydtase"/>
</dbReference>
<keyword evidence="5" id="KW-0735">Signal-anchor</keyword>
<dbReference type="GO" id="GO:0005737">
    <property type="term" value="C:cytoplasm"/>
    <property type="evidence" value="ECO:0007669"/>
    <property type="project" value="TreeGrafter"/>
</dbReference>
<accession>A0A1A0DGQ3</accession>
<evidence type="ECO:0000256" key="8">
    <source>
        <dbReference type="ARBA" id="ARBA00023034"/>
    </source>
</evidence>
<dbReference type="PATRIC" id="fig|438.15.peg.767"/>
<dbReference type="GO" id="GO:0070403">
    <property type="term" value="F:NAD+ binding"/>
    <property type="evidence" value="ECO:0007669"/>
    <property type="project" value="InterPro"/>
</dbReference>
<comment type="cofactor">
    <cofactor evidence="1">
        <name>NAD(+)</name>
        <dbReference type="ChEBI" id="CHEBI:57540"/>
    </cofactor>
</comment>
<dbReference type="UniPathway" id="UPA00796">
    <property type="reaction ID" value="UER00771"/>
</dbReference>
<evidence type="ECO:0000256" key="4">
    <source>
        <dbReference type="ARBA" id="ARBA00022793"/>
    </source>
</evidence>
<evidence type="ECO:0000256" key="6">
    <source>
        <dbReference type="ARBA" id="ARBA00022989"/>
    </source>
</evidence>
<feature type="domain" description="NAD-dependent epimerase/dehydratase" evidence="13">
    <location>
        <begin position="8"/>
        <end position="233"/>
    </location>
</feature>
<keyword evidence="7" id="KW-0520">NAD</keyword>
<gene>
    <name evidence="14" type="primary">uxs1</name>
    <name evidence="14" type="ORF">SRCM100623_00666</name>
</gene>
<dbReference type="SUPFAM" id="SSF51735">
    <property type="entry name" value="NAD(P)-binding Rossmann-fold domains"/>
    <property type="match status" value="1"/>
</dbReference>
<reference evidence="14 15" key="1">
    <citation type="submission" date="2016-05" db="EMBL/GenBank/DDBJ databases">
        <title>Genome sequencing of Acetobacter pasteurianus strain SRCM100623.</title>
        <authorList>
            <person name="Song Y.R."/>
        </authorList>
    </citation>
    <scope>NUCLEOTIDE SEQUENCE [LARGE SCALE GENOMIC DNA]</scope>
    <source>
        <strain evidence="14 15">SRCM100623</strain>
    </source>
</reference>
<comment type="subcellular location">
    <subcellularLocation>
        <location evidence="2">Golgi apparatus membrane</location>
        <topology evidence="2">Single-pass type II membrane protein</topology>
    </subcellularLocation>
    <subcellularLocation>
        <location evidence="12">Golgi apparatus</location>
        <location evidence="12">Golgi stack membrane</location>
    </subcellularLocation>
</comment>
<dbReference type="AlphaFoldDB" id="A0A1A0DGQ3"/>
<dbReference type="Pfam" id="PF01370">
    <property type="entry name" value="Epimerase"/>
    <property type="match status" value="1"/>
</dbReference>
<evidence type="ECO:0000256" key="3">
    <source>
        <dbReference type="ARBA" id="ARBA00022692"/>
    </source>
</evidence>
<evidence type="ECO:0000256" key="11">
    <source>
        <dbReference type="ARBA" id="ARBA00023239"/>
    </source>
</evidence>
<keyword evidence="10" id="KW-0325">Glycoprotein</keyword>
<keyword evidence="6" id="KW-1133">Transmembrane helix</keyword>
<keyword evidence="11 14" id="KW-0456">Lyase</keyword>
<proteinExistence type="predicted"/>
<keyword evidence="8" id="KW-0333">Golgi apparatus</keyword>
<dbReference type="Gene3D" id="3.40.50.720">
    <property type="entry name" value="NAD(P)-binding Rossmann-like Domain"/>
    <property type="match status" value="1"/>
</dbReference>
<dbReference type="EC" id="4.1.1.35" evidence="14"/>
<evidence type="ECO:0000256" key="7">
    <source>
        <dbReference type="ARBA" id="ARBA00023027"/>
    </source>
</evidence>
<keyword evidence="3" id="KW-0812">Transmembrane</keyword>
<name>A0A1A0DGQ3_ACEPA</name>
<evidence type="ECO:0000313" key="14">
    <source>
        <dbReference type="EMBL" id="OAZ74274.1"/>
    </source>
</evidence>
<evidence type="ECO:0000256" key="1">
    <source>
        <dbReference type="ARBA" id="ARBA00001911"/>
    </source>
</evidence>
<evidence type="ECO:0000259" key="13">
    <source>
        <dbReference type="Pfam" id="PF01370"/>
    </source>
</evidence>
<dbReference type="OrthoDB" id="9801785at2"/>
<dbReference type="GO" id="GO:0033320">
    <property type="term" value="P:UDP-D-xylose biosynthetic process"/>
    <property type="evidence" value="ECO:0007669"/>
    <property type="project" value="UniProtKB-UniPathway"/>
</dbReference>
<evidence type="ECO:0000313" key="15">
    <source>
        <dbReference type="Proteomes" id="UP000093796"/>
    </source>
</evidence>
<dbReference type="PANTHER" id="PTHR43078:SF6">
    <property type="entry name" value="UDP-GLUCURONIC ACID DECARBOXYLASE 1"/>
    <property type="match status" value="1"/>
</dbReference>
<dbReference type="FunFam" id="3.40.50.720:FF:000065">
    <property type="entry name" value="UDP-glucuronic acid decarboxylase 1"/>
    <property type="match status" value="1"/>
</dbReference>
<dbReference type="InterPro" id="IPR044516">
    <property type="entry name" value="UXS-like"/>
</dbReference>
<evidence type="ECO:0000256" key="9">
    <source>
        <dbReference type="ARBA" id="ARBA00023136"/>
    </source>
</evidence>
<evidence type="ECO:0000256" key="2">
    <source>
        <dbReference type="ARBA" id="ARBA00004323"/>
    </source>
</evidence>
<protein>
    <submittedName>
        <fullName evidence="14">UDP-glucuronate decarboxylase</fullName>
        <ecNumber evidence="14">4.1.1.35</ecNumber>
    </submittedName>
</protein>
<dbReference type="InterPro" id="IPR036291">
    <property type="entry name" value="NAD(P)-bd_dom_sf"/>
</dbReference>
<dbReference type="PANTHER" id="PTHR43078">
    <property type="entry name" value="UDP-GLUCURONIC ACID DECARBOXYLASE-RELATED"/>
    <property type="match status" value="1"/>
</dbReference>
<keyword evidence="4" id="KW-0210">Decarboxylase</keyword>
<dbReference type="GO" id="GO:0042732">
    <property type="term" value="P:D-xylose metabolic process"/>
    <property type="evidence" value="ECO:0007669"/>
    <property type="project" value="InterPro"/>
</dbReference>